<gene>
    <name evidence="1" type="ORF">CVLEPA_LOCUS21687</name>
</gene>
<evidence type="ECO:0000313" key="2">
    <source>
        <dbReference type="Proteomes" id="UP001642483"/>
    </source>
</evidence>
<reference evidence="1 2" key="1">
    <citation type="submission" date="2024-02" db="EMBL/GenBank/DDBJ databases">
        <authorList>
            <person name="Daric V."/>
            <person name="Darras S."/>
        </authorList>
    </citation>
    <scope>NUCLEOTIDE SEQUENCE [LARGE SCALE GENOMIC DNA]</scope>
</reference>
<sequence length="107" mass="12233">MTIARVENECMIMIYDWDPSFVTQECKEIVLFKVSMHGIDIVTVTSGVMGLCYVISLLLENICIGNAHVTTVVMFDIYPFFSHLLRLRDVTFSKLYKKAEGFVSNNQ</sequence>
<protein>
    <submittedName>
        <fullName evidence="1">Uncharacterized protein</fullName>
    </submittedName>
</protein>
<dbReference type="Proteomes" id="UP001642483">
    <property type="component" value="Unassembled WGS sequence"/>
</dbReference>
<organism evidence="1 2">
    <name type="scientific">Clavelina lepadiformis</name>
    <name type="common">Light-bulb sea squirt</name>
    <name type="synonym">Ascidia lepadiformis</name>
    <dbReference type="NCBI Taxonomy" id="159417"/>
    <lineage>
        <taxon>Eukaryota</taxon>
        <taxon>Metazoa</taxon>
        <taxon>Chordata</taxon>
        <taxon>Tunicata</taxon>
        <taxon>Ascidiacea</taxon>
        <taxon>Aplousobranchia</taxon>
        <taxon>Clavelinidae</taxon>
        <taxon>Clavelina</taxon>
    </lineage>
</organism>
<accession>A0ABP0GD61</accession>
<comment type="caution">
    <text evidence="1">The sequence shown here is derived from an EMBL/GenBank/DDBJ whole genome shotgun (WGS) entry which is preliminary data.</text>
</comment>
<keyword evidence="2" id="KW-1185">Reference proteome</keyword>
<evidence type="ECO:0000313" key="1">
    <source>
        <dbReference type="EMBL" id="CAK8689721.1"/>
    </source>
</evidence>
<proteinExistence type="predicted"/>
<dbReference type="EMBL" id="CAWYQH010000108">
    <property type="protein sequence ID" value="CAK8689721.1"/>
    <property type="molecule type" value="Genomic_DNA"/>
</dbReference>
<name>A0ABP0GD61_CLALP</name>